<dbReference type="STRING" id="575540.Isop_1499"/>
<dbReference type="InterPro" id="IPR038726">
    <property type="entry name" value="PDDEXK_AddAB-type"/>
</dbReference>
<dbReference type="Pfam" id="PF12705">
    <property type="entry name" value="PDDEXK_1"/>
    <property type="match status" value="1"/>
</dbReference>
<feature type="compositionally biased region" description="Low complexity" evidence="1">
    <location>
        <begin position="376"/>
        <end position="401"/>
    </location>
</feature>
<dbReference type="Gene3D" id="3.40.50.300">
    <property type="entry name" value="P-loop containing nucleotide triphosphate hydrolases"/>
    <property type="match status" value="2"/>
</dbReference>
<dbReference type="OrthoDB" id="9758751at2"/>
<dbReference type="SUPFAM" id="SSF52540">
    <property type="entry name" value="P-loop containing nucleoside triphosphate hydrolases"/>
    <property type="match status" value="1"/>
</dbReference>
<sequence>MNQFDPIPPTFSVSQVRSAATCPRLFYFDTVKSRVEGLGRTYVTRVWKSSDRITACGSLFHNAVAQFQKHASSNPELCDATEFTYHNPTTSPPTQDHPVFRAASKLLSNHCINLSVFHTRSPDQKAAFTQAVNHYLRELVEIIRHAANDPTRPSPEQLLLELFGDTRRAVNVTFQVGKQNEQINVRGILDYIFYDRRRAGHWIIDYKLTPAHHPNNDLFQVSLYSLMHDIQHDTQPGVAVTYLHPQPQRFELSWDQVKANAPIVHNLLASMREWSRYDETTQTGLKPPGEPSICPSCRWRHECVARLGHRLDGARVEPSEVNVNSSSLTVVKVDPQPQPYEPIEPLESDDDVEPNGTLVSPPPGMVAPADFSDHVATASTPTTPPSSATATTTSPARSTPRLRGATSKPYVDPLWIGTLKQGREVRLPLDALPTHTAVVGAAGSGKTWMAKVLTEEALLNGIPVIAIDPQGDLVQFLHGAPASRLDAMPPEHRARHDELRRRIRVRIWTPGSSHARRFRLDPLHLPTRDQFEHAVKGTDQDELQGLISLTASRVVALAAAGGSISQQETFILKTLQNLIQQGQTSITWSELASIVMNPSQGGFQEGEADLLVKRSEREKLARQLNTLQHGTSANLFNHGEPLSIRRMVELEPWEEGPGAVPLNVVYLNALIDSEQKRFVVAAMAEEISRWMMNAGGSPNHPWPLVYLDEAFDFLPAGTVKPVSKPPLIRLFAQGRKYGVCGLICTQSPRSVDQNLFSNCSTKIIGRLESAADIDRVREWFQQGGSPSWLNSRLGCAAGSFMGRWPNMMEMFEGQPFQTRPLYSLHEGAWSPERVEQEWSRWVEIQRSTSRLDARQGGVDSAVVPFR</sequence>
<reference evidence="3 4" key="2">
    <citation type="journal article" date="2011" name="Stand. Genomic Sci.">
        <title>Complete genome sequence of Isosphaera pallida type strain (IS1B).</title>
        <authorList>
            <consortium name="US DOE Joint Genome Institute (JGI-PGF)"/>
            <person name="Goker M."/>
            <person name="Cleland D."/>
            <person name="Saunders E."/>
            <person name="Lapidus A."/>
            <person name="Nolan M."/>
            <person name="Lucas S."/>
            <person name="Hammon N."/>
            <person name="Deshpande S."/>
            <person name="Cheng J.F."/>
            <person name="Tapia R."/>
            <person name="Han C."/>
            <person name="Goodwin L."/>
            <person name="Pitluck S."/>
            <person name="Liolios K."/>
            <person name="Pagani I."/>
            <person name="Ivanova N."/>
            <person name="Mavromatis K."/>
            <person name="Pati A."/>
            <person name="Chen A."/>
            <person name="Palaniappan K."/>
            <person name="Land M."/>
            <person name="Hauser L."/>
            <person name="Chang Y.J."/>
            <person name="Jeffries C.D."/>
            <person name="Detter J.C."/>
            <person name="Beck B."/>
            <person name="Woyke T."/>
            <person name="Bristow J."/>
            <person name="Eisen J.A."/>
            <person name="Markowitz V."/>
            <person name="Hugenholtz P."/>
            <person name="Kyrpides N.C."/>
            <person name="Klenk H.P."/>
        </authorList>
    </citation>
    <scope>NUCLEOTIDE SEQUENCE [LARGE SCALE GENOMIC DNA]</scope>
    <source>
        <strain evidence="4">ATCC 43644 / DSM 9630 / IS1B</strain>
    </source>
</reference>
<dbReference type="KEGG" id="ipa:Isop_1499"/>
<feature type="compositionally biased region" description="Acidic residues" evidence="1">
    <location>
        <begin position="344"/>
        <end position="353"/>
    </location>
</feature>
<dbReference type="Pfam" id="PF01935">
    <property type="entry name" value="DUF87"/>
    <property type="match status" value="1"/>
</dbReference>
<dbReference type="InterPro" id="IPR002789">
    <property type="entry name" value="HerA_central"/>
</dbReference>
<dbReference type="Proteomes" id="UP000008631">
    <property type="component" value="Chromosome"/>
</dbReference>
<dbReference type="AlphaFoldDB" id="E8QYU7"/>
<dbReference type="PANTHER" id="PTHR30121:SF6">
    <property type="entry name" value="SLR6007 PROTEIN"/>
    <property type="match status" value="1"/>
</dbReference>
<dbReference type="RefSeq" id="WP_013564372.1">
    <property type="nucleotide sequence ID" value="NC_014962.1"/>
</dbReference>
<evidence type="ECO:0000313" key="4">
    <source>
        <dbReference type="Proteomes" id="UP000008631"/>
    </source>
</evidence>
<dbReference type="InterPro" id="IPR011604">
    <property type="entry name" value="PDDEXK-like_dom_sf"/>
</dbReference>
<dbReference type="eggNOG" id="COG2887">
    <property type="taxonomic scope" value="Bacteria"/>
</dbReference>
<gene>
    <name evidence="3" type="ordered locus">Isop_1499</name>
</gene>
<dbReference type="InterPro" id="IPR051162">
    <property type="entry name" value="T4SS_component"/>
</dbReference>
<dbReference type="PANTHER" id="PTHR30121">
    <property type="entry name" value="UNCHARACTERIZED PROTEIN YJGR-RELATED"/>
    <property type="match status" value="1"/>
</dbReference>
<evidence type="ECO:0000256" key="1">
    <source>
        <dbReference type="SAM" id="MobiDB-lite"/>
    </source>
</evidence>
<reference key="1">
    <citation type="submission" date="2010-11" db="EMBL/GenBank/DDBJ databases">
        <title>The complete sequence of chromosome of Isophaera pallida ATCC 43644.</title>
        <authorList>
            <consortium name="US DOE Joint Genome Institute (JGI-PGF)"/>
            <person name="Lucas S."/>
            <person name="Copeland A."/>
            <person name="Lapidus A."/>
            <person name="Bruce D."/>
            <person name="Goodwin L."/>
            <person name="Pitluck S."/>
            <person name="Kyrpides N."/>
            <person name="Mavromatis K."/>
            <person name="Pagani I."/>
            <person name="Ivanova N."/>
            <person name="Saunders E."/>
            <person name="Brettin T."/>
            <person name="Detter J.C."/>
            <person name="Han C."/>
            <person name="Tapia R."/>
            <person name="Land M."/>
            <person name="Hauser L."/>
            <person name="Markowitz V."/>
            <person name="Cheng J.-F."/>
            <person name="Hugenholtz P."/>
            <person name="Woyke T."/>
            <person name="Wu D."/>
            <person name="Eisen J.A."/>
        </authorList>
    </citation>
    <scope>NUCLEOTIDE SEQUENCE</scope>
    <source>
        <strain>ATCC 43644</strain>
    </source>
</reference>
<keyword evidence="4" id="KW-1185">Reference proteome</keyword>
<dbReference type="InterPro" id="IPR003593">
    <property type="entry name" value="AAA+_ATPase"/>
</dbReference>
<evidence type="ECO:0000313" key="3">
    <source>
        <dbReference type="EMBL" id="ADV62084.1"/>
    </source>
</evidence>
<dbReference type="SMART" id="SM00382">
    <property type="entry name" value="AAA"/>
    <property type="match status" value="1"/>
</dbReference>
<dbReference type="eggNOG" id="COG0433">
    <property type="taxonomic scope" value="Bacteria"/>
</dbReference>
<feature type="region of interest" description="Disordered" evidence="1">
    <location>
        <begin position="333"/>
        <end position="407"/>
    </location>
</feature>
<name>E8QYU7_ISOPI</name>
<evidence type="ECO:0000259" key="2">
    <source>
        <dbReference type="SMART" id="SM00382"/>
    </source>
</evidence>
<proteinExistence type="predicted"/>
<dbReference type="Gene3D" id="3.90.320.10">
    <property type="match status" value="1"/>
</dbReference>
<dbReference type="InParanoid" id="E8QYU7"/>
<dbReference type="HOGENOM" id="CLU_330868_0_0_0"/>
<dbReference type="EMBL" id="CP002353">
    <property type="protein sequence ID" value="ADV62084.1"/>
    <property type="molecule type" value="Genomic_DNA"/>
</dbReference>
<dbReference type="CDD" id="cd01127">
    <property type="entry name" value="TrwB_TraG_TraD_VirD4"/>
    <property type="match status" value="1"/>
</dbReference>
<feature type="domain" description="AAA+ ATPase" evidence="2">
    <location>
        <begin position="432"/>
        <end position="784"/>
    </location>
</feature>
<organism evidence="3 4">
    <name type="scientific">Isosphaera pallida (strain ATCC 43644 / DSM 9630 / IS1B)</name>
    <dbReference type="NCBI Taxonomy" id="575540"/>
    <lineage>
        <taxon>Bacteria</taxon>
        <taxon>Pseudomonadati</taxon>
        <taxon>Planctomycetota</taxon>
        <taxon>Planctomycetia</taxon>
        <taxon>Isosphaerales</taxon>
        <taxon>Isosphaeraceae</taxon>
        <taxon>Isosphaera</taxon>
    </lineage>
</organism>
<protein>
    <submittedName>
        <fullName evidence="3">AAA ATPase</fullName>
    </submittedName>
</protein>
<dbReference type="InterPro" id="IPR027417">
    <property type="entry name" value="P-loop_NTPase"/>
</dbReference>
<accession>E8QYU7</accession>